<dbReference type="AlphaFoldDB" id="E1X3V9"/>
<dbReference type="GO" id="GO:0047343">
    <property type="term" value="F:glucose-1-phosphate cytidylyltransferase activity"/>
    <property type="evidence" value="ECO:0007669"/>
    <property type="project" value="InterPro"/>
</dbReference>
<dbReference type="RefSeq" id="WP_014243087.1">
    <property type="nucleotide sequence ID" value="NC_016620.1"/>
</dbReference>
<dbReference type="NCBIfam" id="TIGR02623">
    <property type="entry name" value="G1P_cyt_trans"/>
    <property type="match status" value="1"/>
</dbReference>
<evidence type="ECO:0000313" key="2">
    <source>
        <dbReference type="EMBL" id="CBW25299.1"/>
    </source>
</evidence>
<dbReference type="STRING" id="862908.BMS_0381"/>
<dbReference type="Proteomes" id="UP000008963">
    <property type="component" value="Chromosome"/>
</dbReference>
<dbReference type="InterPro" id="IPR013446">
    <property type="entry name" value="G1P_cyt_trans-like"/>
</dbReference>
<dbReference type="InterPro" id="IPR005835">
    <property type="entry name" value="NTP_transferase_dom"/>
</dbReference>
<dbReference type="PANTHER" id="PTHR47183">
    <property type="entry name" value="GLUCOSE-1-PHOSPHATE CYTIDYLYLTRANSFERASE-RELATED"/>
    <property type="match status" value="1"/>
</dbReference>
<dbReference type="PATRIC" id="fig|862908.3.peg.364"/>
<name>E1X3V9_HALMS</name>
<dbReference type="SUPFAM" id="SSF53448">
    <property type="entry name" value="Nucleotide-diphospho-sugar transferases"/>
    <property type="match status" value="1"/>
</dbReference>
<reference evidence="3" key="1">
    <citation type="journal article" date="2013" name="ISME J.">
        <title>A small predatory core genome in the divergent marine Bacteriovorax marinus SJ and the terrestrial Bdellovibrio bacteriovorus.</title>
        <authorList>
            <person name="Crossman L.C."/>
            <person name="Chen H."/>
            <person name="Cerdeno-Tarraga A.M."/>
            <person name="Brooks K."/>
            <person name="Quail M.A."/>
            <person name="Pineiro S.A."/>
            <person name="Hobley L."/>
            <person name="Sockett R.E."/>
            <person name="Bentley S.D."/>
            <person name="Parkhill J."/>
            <person name="Williams H.N."/>
            <person name="Stine O.C."/>
        </authorList>
    </citation>
    <scope>NUCLEOTIDE SEQUENCE [LARGE SCALE GENOMIC DNA]</scope>
    <source>
        <strain evidence="3">ATCC BAA-682 / DSM 15412 / SJ</strain>
    </source>
</reference>
<accession>E1X3V9</accession>
<dbReference type="InterPro" id="IPR029044">
    <property type="entry name" value="Nucleotide-diphossugar_trans"/>
</dbReference>
<dbReference type="KEGG" id="bmx:BMS_0381"/>
<gene>
    <name evidence="2" type="ordered locus">BMS_0381</name>
</gene>
<dbReference type="Pfam" id="PF00483">
    <property type="entry name" value="NTP_transferase"/>
    <property type="match status" value="1"/>
</dbReference>
<dbReference type="CDD" id="cd02524">
    <property type="entry name" value="G1P_cytidylyltransferase"/>
    <property type="match status" value="1"/>
</dbReference>
<dbReference type="InterPro" id="IPR046981">
    <property type="entry name" value="G1P_cyt_trans"/>
</dbReference>
<feature type="domain" description="Nucleotidyl transferase" evidence="1">
    <location>
        <begin position="2"/>
        <end position="203"/>
    </location>
</feature>
<evidence type="ECO:0000313" key="3">
    <source>
        <dbReference type="Proteomes" id="UP000008963"/>
    </source>
</evidence>
<dbReference type="Gene3D" id="3.90.550.10">
    <property type="entry name" value="Spore Coat Polysaccharide Biosynthesis Protein SpsA, Chain A"/>
    <property type="match status" value="1"/>
</dbReference>
<protein>
    <submittedName>
        <fullName evidence="2">LPS biosynthesis-related sugar-phosphate nucleotidyltransferase</fullName>
    </submittedName>
</protein>
<dbReference type="GO" id="GO:0009243">
    <property type="term" value="P:O antigen biosynthetic process"/>
    <property type="evidence" value="ECO:0007669"/>
    <property type="project" value="InterPro"/>
</dbReference>
<dbReference type="EMBL" id="FQ312005">
    <property type="protein sequence ID" value="CBW25299.1"/>
    <property type="molecule type" value="Genomic_DNA"/>
</dbReference>
<keyword evidence="3" id="KW-1185">Reference proteome</keyword>
<dbReference type="OrthoDB" id="9788272at2"/>
<proteinExistence type="predicted"/>
<evidence type="ECO:0000259" key="1">
    <source>
        <dbReference type="Pfam" id="PF00483"/>
    </source>
</evidence>
<dbReference type="PANTHER" id="PTHR47183:SF1">
    <property type="entry name" value="GLUCOSE-1-PHOSPHATE CYTIDYLYLTRANSFERASE"/>
    <property type="match status" value="1"/>
</dbReference>
<dbReference type="HOGENOM" id="CLU_029499_10_0_7"/>
<dbReference type="eggNOG" id="COG1208">
    <property type="taxonomic scope" value="Bacteria"/>
</dbReference>
<sequence>MKVLILAGGYGTRISEETGIRPKPMVEIGEKPIIWHIMKHYSSYGFNEFVILCGYKGHCIKEYFANYFVRESSVTFDLANNSMETISSDGVEKWKVTCLDTGDGTLTGGRIKRAQDFVGNEPFMLTYGDGVSNVDIKALVESHKSSNRLCTMTAVQPAGRFGALEFDSSEQLTAFKEKPKGEGGWINGGFFVCQPEVFNYITEGDKTIFERSPLENLASSNEVNCYRHSGFWKCMDTLADKNALTEMWSSGEAKWKTW</sequence>
<organism evidence="2 3">
    <name type="scientific">Halobacteriovorax marinus (strain ATCC BAA-682 / DSM 15412 / SJ)</name>
    <name type="common">Bacteriovorax marinus</name>
    <dbReference type="NCBI Taxonomy" id="862908"/>
    <lineage>
        <taxon>Bacteria</taxon>
        <taxon>Pseudomonadati</taxon>
        <taxon>Bdellovibrionota</taxon>
        <taxon>Bacteriovoracia</taxon>
        <taxon>Bacteriovoracales</taxon>
        <taxon>Halobacteriovoraceae</taxon>
        <taxon>Halobacteriovorax</taxon>
    </lineage>
</organism>